<dbReference type="FunFam" id="2.30.38.10:FF:000001">
    <property type="entry name" value="Non-ribosomal peptide synthetase PvdI"/>
    <property type="match status" value="1"/>
</dbReference>
<dbReference type="GO" id="GO:0043041">
    <property type="term" value="P:amino acid activation for nonribosomal peptide biosynthetic process"/>
    <property type="evidence" value="ECO:0007669"/>
    <property type="project" value="TreeGrafter"/>
</dbReference>
<dbReference type="GO" id="GO:0072330">
    <property type="term" value="P:monocarboxylic acid biosynthetic process"/>
    <property type="evidence" value="ECO:0007669"/>
    <property type="project" value="UniProtKB-ARBA"/>
</dbReference>
<comment type="cofactor">
    <cofactor evidence="1">
        <name>pantetheine 4'-phosphate</name>
        <dbReference type="ChEBI" id="CHEBI:47942"/>
    </cofactor>
</comment>
<name>A0A2G3PQD4_WILMA</name>
<dbReference type="InterPro" id="IPR000873">
    <property type="entry name" value="AMP-dep_synth/lig_dom"/>
</dbReference>
<evidence type="ECO:0000256" key="2">
    <source>
        <dbReference type="ARBA" id="ARBA00022450"/>
    </source>
</evidence>
<keyword evidence="3" id="KW-0597">Phosphoprotein</keyword>
<dbReference type="Gene3D" id="3.40.50.980">
    <property type="match status" value="2"/>
</dbReference>
<dbReference type="Gene3D" id="3.40.50.12780">
    <property type="entry name" value="N-terminal domain of ligase-like"/>
    <property type="match status" value="1"/>
</dbReference>
<dbReference type="InterPro" id="IPR006162">
    <property type="entry name" value="Ppantetheine_attach_site"/>
</dbReference>
<accession>A0A2G3PQD4</accession>
<dbReference type="CDD" id="cd19531">
    <property type="entry name" value="LCL_NRPS-like"/>
    <property type="match status" value="1"/>
</dbReference>
<dbReference type="SUPFAM" id="SSF56801">
    <property type="entry name" value="Acetyl-CoA synthetase-like"/>
    <property type="match status" value="2"/>
</dbReference>
<evidence type="ECO:0000256" key="3">
    <source>
        <dbReference type="ARBA" id="ARBA00022553"/>
    </source>
</evidence>
<dbReference type="InterPro" id="IPR036736">
    <property type="entry name" value="ACP-like_sf"/>
</dbReference>
<feature type="domain" description="Carrier" evidence="5">
    <location>
        <begin position="982"/>
        <end position="1057"/>
    </location>
</feature>
<dbReference type="FunFam" id="1.10.1200.10:FF:000016">
    <property type="entry name" value="Non-ribosomal peptide synthase"/>
    <property type="match status" value="1"/>
</dbReference>
<dbReference type="FunFam" id="3.30.300.30:FF:000010">
    <property type="entry name" value="Enterobactin synthetase component F"/>
    <property type="match status" value="1"/>
</dbReference>
<evidence type="ECO:0000259" key="5">
    <source>
        <dbReference type="PROSITE" id="PS50075"/>
    </source>
</evidence>
<evidence type="ECO:0000256" key="1">
    <source>
        <dbReference type="ARBA" id="ARBA00001957"/>
    </source>
</evidence>
<dbReference type="InterPro" id="IPR009081">
    <property type="entry name" value="PP-bd_ACP"/>
</dbReference>
<dbReference type="InterPro" id="IPR001242">
    <property type="entry name" value="Condensation_dom"/>
</dbReference>
<dbReference type="InterPro" id="IPR020806">
    <property type="entry name" value="PKS_PP-bd"/>
</dbReference>
<dbReference type="InterPro" id="IPR023213">
    <property type="entry name" value="CAT-like_dom_sf"/>
</dbReference>
<dbReference type="InterPro" id="IPR042099">
    <property type="entry name" value="ANL_N_sf"/>
</dbReference>
<dbReference type="InterPro" id="IPR020845">
    <property type="entry name" value="AMP-binding_CS"/>
</dbReference>
<dbReference type="PROSITE" id="PS00455">
    <property type="entry name" value="AMP_BINDING"/>
    <property type="match status" value="1"/>
</dbReference>
<dbReference type="InterPro" id="IPR029058">
    <property type="entry name" value="AB_hydrolase_fold"/>
</dbReference>
<dbReference type="InterPro" id="IPR045851">
    <property type="entry name" value="AMP-bd_C_sf"/>
</dbReference>
<dbReference type="EMBL" id="PEBD01000004">
    <property type="protein sequence ID" value="PHV68078.1"/>
    <property type="molecule type" value="Genomic_DNA"/>
</dbReference>
<dbReference type="GO" id="GO:0005829">
    <property type="term" value="C:cytosol"/>
    <property type="evidence" value="ECO:0007669"/>
    <property type="project" value="TreeGrafter"/>
</dbReference>
<dbReference type="PROSITE" id="PS00012">
    <property type="entry name" value="PHOSPHOPANTETHEINE"/>
    <property type="match status" value="2"/>
</dbReference>
<dbReference type="Gene3D" id="3.30.559.30">
    <property type="entry name" value="Nonribosomal peptide synthetase, condensation domain"/>
    <property type="match status" value="2"/>
</dbReference>
<dbReference type="FunFam" id="3.40.50.12780:FF:000012">
    <property type="entry name" value="Non-ribosomal peptide synthetase"/>
    <property type="match status" value="1"/>
</dbReference>
<dbReference type="InterPro" id="IPR025110">
    <property type="entry name" value="AMP-bd_C"/>
</dbReference>
<feature type="domain" description="Carrier" evidence="5">
    <location>
        <begin position="1858"/>
        <end position="1932"/>
    </location>
</feature>
<dbReference type="Gene3D" id="3.30.300.30">
    <property type="match status" value="1"/>
</dbReference>
<dbReference type="PANTHER" id="PTHR45527:SF1">
    <property type="entry name" value="FATTY ACID SYNTHASE"/>
    <property type="match status" value="1"/>
</dbReference>
<reference evidence="6 7" key="1">
    <citation type="submission" date="2017-10" db="EMBL/GenBank/DDBJ databases">
        <title>The draft genome sequence of Williamsia sp. BULT 1.1 isolated from the semi-arid grassland soils from South Africa.</title>
        <authorList>
            <person name="Kabwe M.H."/>
            <person name="Govender N."/>
            <person name="Mutseka Lunga P."/>
            <person name="Vikram S."/>
            <person name="Makhalanyane T.P."/>
        </authorList>
    </citation>
    <scope>NUCLEOTIDE SEQUENCE [LARGE SCALE GENOMIC DNA]</scope>
    <source>
        <strain evidence="6 7">BULT 1.1</strain>
    </source>
</reference>
<dbReference type="Gene3D" id="3.30.559.10">
    <property type="entry name" value="Chloramphenicol acetyltransferase-like domain"/>
    <property type="match status" value="2"/>
</dbReference>
<dbReference type="Pfam" id="PF00550">
    <property type="entry name" value="PP-binding"/>
    <property type="match status" value="2"/>
</dbReference>
<evidence type="ECO:0000313" key="7">
    <source>
        <dbReference type="Proteomes" id="UP000225108"/>
    </source>
</evidence>
<dbReference type="Pfam" id="PF13193">
    <property type="entry name" value="AMP-binding_C"/>
    <property type="match status" value="1"/>
</dbReference>
<dbReference type="Gene3D" id="2.30.38.10">
    <property type="entry name" value="Luciferase, Domain 3"/>
    <property type="match status" value="1"/>
</dbReference>
<dbReference type="Gene3D" id="1.10.1200.10">
    <property type="entry name" value="ACP-like"/>
    <property type="match status" value="1"/>
</dbReference>
<organism evidence="6 7">
    <name type="scientific">Williamsia marianensis</name>
    <dbReference type="NCBI Taxonomy" id="85044"/>
    <lineage>
        <taxon>Bacteria</taxon>
        <taxon>Bacillati</taxon>
        <taxon>Actinomycetota</taxon>
        <taxon>Actinomycetes</taxon>
        <taxon>Mycobacteriales</taxon>
        <taxon>Nocardiaceae</taxon>
        <taxon>Williamsia</taxon>
    </lineage>
</organism>
<dbReference type="Pfam" id="PF00501">
    <property type="entry name" value="AMP-binding"/>
    <property type="match status" value="2"/>
</dbReference>
<sequence>MPEDLISRRKELLRRKLAESGLASDVSVPVRTRSAGERSPLSVGQQRLWFLQTRDPDDTTLNVCVAYRLSGRLDVDRLRGALSDVVERHEILRTSYGVDDDGAPYQSAAEHVEVPWSEHDLTDLVEQSRSRRLEVLARREFGRPFDLARDVLLRATLVRTGRDEWVLIFVLHHICWDDDSWAVFFDDLNAAYDGRSAHREPIQFLDVATDPAALDVDDPAIAYWRELLSPAPEWLEMPAETPGVASKNAGRGSRAMSSDLIEAVNELARAASTTPFTVLLAAFGALIHRYTGATDFLVAVPITDRRKPGADRAIGYFGNTVLVRTTIDPRAPFADLIAATRDNALGAFGRQHVGIDRVVRELNPDRSGGDGLEQIVRLSFSTRKSAVGFALDGVTAEQLDLAASVTQMPLGLTVVRDGDDASVEAEYFAEVLDQAVVDDMLAAYVRLLHEAVASPSTQIVDLDILGERRTEIIERSHGGQVSATLATLPEMFESRVRAHPDQPAIIDDNHTLTYAELNARSNRLARWFISRDIGPEDLVALSLAASVEFVVAAVAVLKAGAAYLPIDPSYPQDRIDFLVEDARPRIVLSQADLAAAEQAAEVLSVVDPDDADRIRPLLPAGLAYVIYTSGSTGRPKGVPVPHAAIADHLAGFHAQFGMTAEDRLVQTSSVSFDASLFEVFCTLTLGATLVIPKSDGLQDIPYMADLLVRQGVTVMHMVPSMLGMFLLLPGVNEWTTLRQIPVGGEALPGEIADKFGTVFDAQLRNNYGPTEAVVAATHYPVDGPQGVRIVPIGVPNRNVTVYVLDAALQLVPTGVVGEIYIGGEQLARGYLGRPALTAERFVADPMSPGGRLYRTGDLARWNVDGDIEFVGRIDEQVKIRGFRIELGEVESALAGHPAVARALVIVTDDPRVGASLAAYLVAERDQTIEIGAVRDHAASVLPEYMVPSGFAVIDEIPLTAHGKLDRRALPEPVSSRPAESRAPTTPTEIRVAALFTSLFGRDDIGADDSFFELGGHSLLAARLVTQIRTEFGVDIDVRAPFDTPTVAGLASWLVAQVRSEFGIDLDAHDDDEGGDWDLGGSSIAEAAASSSLTGAPRRPAISARTEAPEHVPLSYSQLAMWFARSFEGPSAVGNIPMAVRIDGPLDVPALTDALGDVIARHSALRTTFVEREGVPYQVVGPVEPAVLPLTVVNGTSIAEKEAQLSSELERVAGHTFAIESERLIRTELFSLGENSHVLSILVHHMVIDHWSFNVLLADVGTAYRHRLGHRSAPPWLPLPIQYSDYALWQRDLFEPGAVAHDVGDAQLEYWRSTLAGIPDHITVAADRPRPAVLGKSGEIVTFAVPADLRAKLRSVADRAGVSEFMLLNSAVATLLHKLGGGDDITIGTPVAGRTDDATADIVGLFANMVVLRNDFSGSPTLHDVLIRGRDAALGAYANQDVPIERLVEALNPRRTRSRNPLFQVMMHFRDEHSRDEHGRAESGASSASALTDGTTISLLPVDFETSFLDLNIIFASQADGGLAARLVASTDLYDRDTAEELARRMIVMLEHFADHVDTPVEKADVFLADERHRLLDQWCDGGPPDVEAFRARMNALPAGSDTIAIRRGDDVLDYRSLADDLASNDDASGPLSDVVTVARRALQGHPCHLPVPGTDDIRLIAVRSGDPVMVSELLAGLSDGATVVLATDSERTDPAALAAVIAGQSAQRVVASPEMLGMLPHSGVSMMPSVRTWVAASVSTQPSLGETLGSLSAGSVAEYRYTAGDLDAILVTGELSGSHSASQSGRPVPGSKVLVLDAHLDPVPPGVVGDVHVQVAGSGRVRTGDRARWDRTGSLVFQMPSEATVAGGVVGVAGGGEQPRTDTERAICDVLAELLDIDGVGRDDNFFALGGDSVISIQLAGKLAAENIPLTPQMIFDHHTIAEVATAVDEARAANPGSDEDPEVGRPEAPASTHAPMSVSGLSDDALAALTASWKPGS</sequence>
<dbReference type="PROSITE" id="PS50075">
    <property type="entry name" value="CARRIER"/>
    <property type="match status" value="2"/>
</dbReference>
<dbReference type="SUPFAM" id="SSF52777">
    <property type="entry name" value="CoA-dependent acyltransferases"/>
    <property type="match status" value="4"/>
</dbReference>
<dbReference type="InterPro" id="IPR010071">
    <property type="entry name" value="AA_adenyl_dom"/>
</dbReference>
<feature type="region of interest" description="Disordered" evidence="4">
    <location>
        <begin position="1931"/>
        <end position="1960"/>
    </location>
</feature>
<dbReference type="GO" id="GO:0031177">
    <property type="term" value="F:phosphopantetheine binding"/>
    <property type="evidence" value="ECO:0007669"/>
    <property type="project" value="InterPro"/>
</dbReference>
<comment type="caution">
    <text evidence="6">The sequence shown here is derived from an EMBL/GenBank/DDBJ whole genome shotgun (WGS) entry which is preliminary data.</text>
</comment>
<dbReference type="RefSeq" id="WP_099381238.1">
    <property type="nucleotide sequence ID" value="NZ_PEBD01000004.1"/>
</dbReference>
<dbReference type="UniPathway" id="UPA00011"/>
<dbReference type="NCBIfam" id="TIGR01733">
    <property type="entry name" value="AA-adenyl-dom"/>
    <property type="match status" value="1"/>
</dbReference>
<evidence type="ECO:0000256" key="4">
    <source>
        <dbReference type="SAM" id="MobiDB-lite"/>
    </source>
</evidence>
<dbReference type="PANTHER" id="PTHR45527">
    <property type="entry name" value="NONRIBOSOMAL PEPTIDE SYNTHETASE"/>
    <property type="match status" value="1"/>
</dbReference>
<proteinExistence type="predicted"/>
<dbReference type="FunFam" id="3.40.50.980:FF:000001">
    <property type="entry name" value="Non-ribosomal peptide synthetase"/>
    <property type="match status" value="1"/>
</dbReference>
<dbReference type="SUPFAM" id="SSF47336">
    <property type="entry name" value="ACP-like"/>
    <property type="match status" value="2"/>
</dbReference>
<keyword evidence="2" id="KW-0596">Phosphopantetheine</keyword>
<gene>
    <name evidence="6" type="ORF">CSW57_02095</name>
</gene>
<dbReference type="Gene3D" id="3.40.50.1820">
    <property type="entry name" value="alpha/beta hydrolase"/>
    <property type="match status" value="1"/>
</dbReference>
<dbReference type="Pfam" id="PF00668">
    <property type="entry name" value="Condensation"/>
    <property type="match status" value="2"/>
</dbReference>
<dbReference type="CDD" id="cd19540">
    <property type="entry name" value="LCL_NRPS-like"/>
    <property type="match status" value="1"/>
</dbReference>
<dbReference type="GO" id="GO:0008610">
    <property type="term" value="P:lipid biosynthetic process"/>
    <property type="evidence" value="ECO:0007669"/>
    <property type="project" value="UniProtKB-ARBA"/>
</dbReference>
<dbReference type="CDD" id="cd17646">
    <property type="entry name" value="A_NRPS_AB3403-like"/>
    <property type="match status" value="1"/>
</dbReference>
<dbReference type="GO" id="GO:0003824">
    <property type="term" value="F:catalytic activity"/>
    <property type="evidence" value="ECO:0007669"/>
    <property type="project" value="InterPro"/>
</dbReference>
<dbReference type="Proteomes" id="UP000225108">
    <property type="component" value="Unassembled WGS sequence"/>
</dbReference>
<dbReference type="GO" id="GO:0044550">
    <property type="term" value="P:secondary metabolite biosynthetic process"/>
    <property type="evidence" value="ECO:0007669"/>
    <property type="project" value="UniProtKB-ARBA"/>
</dbReference>
<protein>
    <submittedName>
        <fullName evidence="6">Non-ribosomal peptide synthetase</fullName>
    </submittedName>
</protein>
<dbReference type="SMART" id="SM00823">
    <property type="entry name" value="PKS_PP"/>
    <property type="match status" value="2"/>
</dbReference>
<evidence type="ECO:0000313" key="6">
    <source>
        <dbReference type="EMBL" id="PHV68078.1"/>
    </source>
</evidence>